<dbReference type="AlphaFoldDB" id="A0A8S9YJJ2"/>
<keyword evidence="4 10" id="KW-0963">Cytoplasm</keyword>
<keyword evidence="3" id="KW-0813">Transport</keyword>
<keyword evidence="6" id="KW-0509">mRNA transport</keyword>
<dbReference type="GO" id="GO:0015031">
    <property type="term" value="P:protein transport"/>
    <property type="evidence" value="ECO:0007669"/>
    <property type="project" value="UniProtKB-KW"/>
</dbReference>
<keyword evidence="12" id="KW-1185">Reference proteome</keyword>
<dbReference type="GO" id="GO:0005874">
    <property type="term" value="C:microtubule"/>
    <property type="evidence" value="ECO:0007669"/>
    <property type="project" value="UniProtKB-KW"/>
</dbReference>
<dbReference type="InterPro" id="IPR001372">
    <property type="entry name" value="Dynein_light_chain_typ-1/2"/>
</dbReference>
<dbReference type="SUPFAM" id="SSF54648">
    <property type="entry name" value="DLC"/>
    <property type="match status" value="1"/>
</dbReference>
<evidence type="ECO:0000256" key="1">
    <source>
        <dbReference type="ARBA" id="ARBA00004123"/>
    </source>
</evidence>
<dbReference type="Pfam" id="PF01221">
    <property type="entry name" value="Dynein_light"/>
    <property type="match status" value="1"/>
</dbReference>
<dbReference type="OrthoDB" id="10033309at2759"/>
<keyword evidence="8 10" id="KW-0206">Cytoskeleton</keyword>
<evidence type="ECO:0000256" key="3">
    <source>
        <dbReference type="ARBA" id="ARBA00022448"/>
    </source>
</evidence>
<evidence type="ECO:0000256" key="5">
    <source>
        <dbReference type="ARBA" id="ARBA00022701"/>
    </source>
</evidence>
<dbReference type="SMART" id="SM01375">
    <property type="entry name" value="Dynein_light"/>
    <property type="match status" value="1"/>
</dbReference>
<dbReference type="PANTHER" id="PTHR11886:SF35">
    <property type="entry name" value="DYNEIN LIGHT CHAIN"/>
    <property type="match status" value="1"/>
</dbReference>
<evidence type="ECO:0000256" key="9">
    <source>
        <dbReference type="ARBA" id="ARBA00023242"/>
    </source>
</evidence>
<dbReference type="FunFam" id="3.30.740.10:FF:000005">
    <property type="entry name" value="Dynein light chain"/>
    <property type="match status" value="1"/>
</dbReference>
<dbReference type="GO" id="GO:0005634">
    <property type="term" value="C:nucleus"/>
    <property type="evidence" value="ECO:0007669"/>
    <property type="project" value="UniProtKB-SubCell"/>
</dbReference>
<evidence type="ECO:0000313" key="11">
    <source>
        <dbReference type="EMBL" id="KAF7254975.1"/>
    </source>
</evidence>
<keyword evidence="10" id="KW-0505">Motor protein</keyword>
<keyword evidence="10" id="KW-0243">Dynein</keyword>
<evidence type="ECO:0000256" key="7">
    <source>
        <dbReference type="ARBA" id="ARBA00022927"/>
    </source>
</evidence>
<evidence type="ECO:0000256" key="2">
    <source>
        <dbReference type="ARBA" id="ARBA00004245"/>
    </source>
</evidence>
<dbReference type="GO" id="GO:0007017">
    <property type="term" value="P:microtubule-based process"/>
    <property type="evidence" value="ECO:0007669"/>
    <property type="project" value="InterPro"/>
</dbReference>
<keyword evidence="5 10" id="KW-0493">Microtubule</keyword>
<dbReference type="InterPro" id="IPR037177">
    <property type="entry name" value="DLC_sf"/>
</dbReference>
<dbReference type="Proteomes" id="UP000822476">
    <property type="component" value="Unassembled WGS sequence"/>
</dbReference>
<evidence type="ECO:0000256" key="10">
    <source>
        <dbReference type="RuleBase" id="RU365010"/>
    </source>
</evidence>
<comment type="similarity">
    <text evidence="10">Belongs to the dynein light chain family.</text>
</comment>
<evidence type="ECO:0000313" key="12">
    <source>
        <dbReference type="Proteomes" id="UP000822476"/>
    </source>
</evidence>
<reference evidence="11" key="1">
    <citation type="submission" date="2019-07" db="EMBL/GenBank/DDBJ databases">
        <title>Annotation for the trematode Paragonimus miyazaki's.</title>
        <authorList>
            <person name="Choi Y.-J."/>
        </authorList>
    </citation>
    <scope>NUCLEOTIDE SEQUENCE</scope>
    <source>
        <strain evidence="11">Japan</strain>
    </source>
</reference>
<gene>
    <name evidence="11" type="ORF">EG68_08701</name>
</gene>
<dbReference type="PANTHER" id="PTHR11886">
    <property type="entry name" value="DYNEIN LIGHT CHAIN"/>
    <property type="match status" value="1"/>
</dbReference>
<dbReference type="Gene3D" id="3.30.740.10">
    <property type="entry name" value="Protein Inhibitor Of Neuronal Nitric Oxide Synthase"/>
    <property type="match status" value="1"/>
</dbReference>
<dbReference type="GO" id="GO:0005868">
    <property type="term" value="C:cytoplasmic dynein complex"/>
    <property type="evidence" value="ECO:0007669"/>
    <property type="project" value="TreeGrafter"/>
</dbReference>
<comment type="subcellular location">
    <subcellularLocation>
        <location evidence="2 10">Cytoplasm</location>
        <location evidence="2 10">Cytoskeleton</location>
    </subcellularLocation>
    <subcellularLocation>
        <location evidence="1">Nucleus</location>
    </subcellularLocation>
</comment>
<evidence type="ECO:0000256" key="6">
    <source>
        <dbReference type="ARBA" id="ARBA00022816"/>
    </source>
</evidence>
<dbReference type="GO" id="GO:0045505">
    <property type="term" value="F:dynein intermediate chain binding"/>
    <property type="evidence" value="ECO:0007669"/>
    <property type="project" value="TreeGrafter"/>
</dbReference>
<sequence length="92" mass="10792">MSMTEEKVIVLHAEMEFDTQEDAINVAKEAMKQCESPQDVPAYIKKTFDKKYQSSWHCVVGKNFCSYFTHEMDKFIFFTIRGHDVLLFKTPC</sequence>
<accession>A0A8S9YJJ2</accession>
<proteinExistence type="inferred from homology"/>
<comment type="caution">
    <text evidence="11">The sequence shown here is derived from an EMBL/GenBank/DDBJ whole genome shotgun (WGS) entry which is preliminary data.</text>
</comment>
<keyword evidence="7" id="KW-0653">Protein transport</keyword>
<keyword evidence="9" id="KW-0539">Nucleus</keyword>
<protein>
    <recommendedName>
        <fullName evidence="10">Dynein light chain</fullName>
    </recommendedName>
</protein>
<evidence type="ECO:0000256" key="8">
    <source>
        <dbReference type="ARBA" id="ARBA00023212"/>
    </source>
</evidence>
<evidence type="ECO:0000256" key="4">
    <source>
        <dbReference type="ARBA" id="ARBA00022490"/>
    </source>
</evidence>
<name>A0A8S9YJJ2_9TREM</name>
<organism evidence="11 12">
    <name type="scientific">Paragonimus skrjabini miyazakii</name>
    <dbReference type="NCBI Taxonomy" id="59628"/>
    <lineage>
        <taxon>Eukaryota</taxon>
        <taxon>Metazoa</taxon>
        <taxon>Spiralia</taxon>
        <taxon>Lophotrochozoa</taxon>
        <taxon>Platyhelminthes</taxon>
        <taxon>Trematoda</taxon>
        <taxon>Digenea</taxon>
        <taxon>Plagiorchiida</taxon>
        <taxon>Troglotremata</taxon>
        <taxon>Troglotrematidae</taxon>
        <taxon>Paragonimus</taxon>
    </lineage>
</organism>
<dbReference type="GO" id="GO:0051028">
    <property type="term" value="P:mRNA transport"/>
    <property type="evidence" value="ECO:0007669"/>
    <property type="project" value="UniProtKB-KW"/>
</dbReference>
<dbReference type="EMBL" id="JTDE01004442">
    <property type="protein sequence ID" value="KAF7254975.1"/>
    <property type="molecule type" value="Genomic_DNA"/>
</dbReference>